<gene>
    <name evidence="3" type="ORF">IEQ34_009070</name>
</gene>
<evidence type="ECO:0000256" key="2">
    <source>
        <dbReference type="SAM" id="Phobius"/>
    </source>
</evidence>
<reference evidence="3 4" key="1">
    <citation type="journal article" date="2021" name="Hortic Res">
        <title>Chromosome-scale assembly of the Dendrobium chrysotoxum genome enhances the understanding of orchid evolution.</title>
        <authorList>
            <person name="Zhang Y."/>
            <person name="Zhang G.Q."/>
            <person name="Zhang D."/>
            <person name="Liu X.D."/>
            <person name="Xu X.Y."/>
            <person name="Sun W.H."/>
            <person name="Yu X."/>
            <person name="Zhu X."/>
            <person name="Wang Z.W."/>
            <person name="Zhao X."/>
            <person name="Zhong W.Y."/>
            <person name="Chen H."/>
            <person name="Yin W.L."/>
            <person name="Huang T."/>
            <person name="Niu S.C."/>
            <person name="Liu Z.J."/>
        </authorList>
    </citation>
    <scope>NUCLEOTIDE SEQUENCE [LARGE SCALE GENOMIC DNA]</scope>
    <source>
        <strain evidence="3">Lindl</strain>
    </source>
</reference>
<feature type="compositionally biased region" description="Basic residues" evidence="1">
    <location>
        <begin position="140"/>
        <end position="152"/>
    </location>
</feature>
<accession>A0AAV7H1X1</accession>
<dbReference type="AlphaFoldDB" id="A0AAV7H1X1"/>
<dbReference type="PANTHER" id="PTHR36735:SF1">
    <property type="entry name" value="TRANSMEMBRANE PROTEIN"/>
    <property type="match status" value="1"/>
</dbReference>
<protein>
    <submittedName>
        <fullName evidence="3">Uncharacterized protein</fullName>
    </submittedName>
</protein>
<comment type="caution">
    <text evidence="3">The sequence shown here is derived from an EMBL/GenBank/DDBJ whole genome shotgun (WGS) entry which is preliminary data.</text>
</comment>
<feature type="transmembrane region" description="Helical" evidence="2">
    <location>
        <begin position="94"/>
        <end position="118"/>
    </location>
</feature>
<keyword evidence="2" id="KW-1133">Transmembrane helix</keyword>
<keyword evidence="4" id="KW-1185">Reference proteome</keyword>
<feature type="region of interest" description="Disordered" evidence="1">
    <location>
        <begin position="132"/>
        <end position="168"/>
    </location>
</feature>
<name>A0AAV7H1X1_DENCH</name>
<evidence type="ECO:0000313" key="4">
    <source>
        <dbReference type="Proteomes" id="UP000775213"/>
    </source>
</evidence>
<dbReference type="PANTHER" id="PTHR36735">
    <property type="entry name" value="TRANSMEMBRANE PROTEIN"/>
    <property type="match status" value="1"/>
</dbReference>
<dbReference type="Proteomes" id="UP000775213">
    <property type="component" value="Unassembled WGS sequence"/>
</dbReference>
<organism evidence="3 4">
    <name type="scientific">Dendrobium chrysotoxum</name>
    <name type="common">Orchid</name>
    <dbReference type="NCBI Taxonomy" id="161865"/>
    <lineage>
        <taxon>Eukaryota</taxon>
        <taxon>Viridiplantae</taxon>
        <taxon>Streptophyta</taxon>
        <taxon>Embryophyta</taxon>
        <taxon>Tracheophyta</taxon>
        <taxon>Spermatophyta</taxon>
        <taxon>Magnoliopsida</taxon>
        <taxon>Liliopsida</taxon>
        <taxon>Asparagales</taxon>
        <taxon>Orchidaceae</taxon>
        <taxon>Epidendroideae</taxon>
        <taxon>Malaxideae</taxon>
        <taxon>Dendrobiinae</taxon>
        <taxon>Dendrobium</taxon>
    </lineage>
</organism>
<keyword evidence="2" id="KW-0812">Transmembrane</keyword>
<evidence type="ECO:0000256" key="1">
    <source>
        <dbReference type="SAM" id="MobiDB-lite"/>
    </source>
</evidence>
<keyword evidence="2" id="KW-0472">Membrane</keyword>
<dbReference type="GO" id="GO:0009535">
    <property type="term" value="C:chloroplast thylakoid membrane"/>
    <property type="evidence" value="ECO:0007669"/>
    <property type="project" value="TreeGrafter"/>
</dbReference>
<dbReference type="EMBL" id="JAGFBR010000009">
    <property type="protein sequence ID" value="KAH0461495.1"/>
    <property type="molecule type" value="Genomic_DNA"/>
</dbReference>
<sequence>MAIAALSPSPLSASVLLLSPVRRVFFHCSRPSISSLSLYSFSASRPIHQRRPKLQEILSRRPQPLRRVSGIDPGVTDGAQEIIPVADDGSGYSVVSALLFTAFIGLSLLTIGVIYLAVQDFLQKREREKFEKVEAEKKKKEGKKKKKVRARAGPRGFGQKVEEDDDDD</sequence>
<proteinExistence type="predicted"/>
<evidence type="ECO:0000313" key="3">
    <source>
        <dbReference type="EMBL" id="KAH0461495.1"/>
    </source>
</evidence>